<proteinExistence type="predicted"/>
<dbReference type="AlphaFoldDB" id="A0AB39QWH0"/>
<sequence>MSEALEQWLAMAKLREVIEADEQEFGPVGADALRRAEDEW</sequence>
<evidence type="ECO:0000313" key="1">
    <source>
        <dbReference type="EMBL" id="XDQ46566.1"/>
    </source>
</evidence>
<organism evidence="1">
    <name type="scientific">Streptomyces sp. R39</name>
    <dbReference type="NCBI Taxonomy" id="3238631"/>
    <lineage>
        <taxon>Bacteria</taxon>
        <taxon>Bacillati</taxon>
        <taxon>Actinomycetota</taxon>
        <taxon>Actinomycetes</taxon>
        <taxon>Kitasatosporales</taxon>
        <taxon>Streptomycetaceae</taxon>
        <taxon>Streptomyces</taxon>
    </lineage>
</organism>
<accession>A0AB39QWH0</accession>
<dbReference type="RefSeq" id="WP_369225557.1">
    <property type="nucleotide sequence ID" value="NZ_CP163441.1"/>
</dbReference>
<reference evidence="1" key="1">
    <citation type="submission" date="2024-07" db="EMBL/GenBank/DDBJ databases">
        <authorList>
            <person name="Yu S.T."/>
        </authorList>
    </citation>
    <scope>NUCLEOTIDE SEQUENCE</scope>
    <source>
        <strain evidence="1">R39</strain>
    </source>
</reference>
<name>A0AB39QWH0_9ACTN</name>
<protein>
    <submittedName>
        <fullName evidence="1">Uncharacterized protein</fullName>
    </submittedName>
</protein>
<gene>
    <name evidence="1" type="ORF">AB5J52_32290</name>
</gene>
<dbReference type="EMBL" id="CP163441">
    <property type="protein sequence ID" value="XDQ46566.1"/>
    <property type="molecule type" value="Genomic_DNA"/>
</dbReference>